<keyword evidence="3" id="KW-0227">DNA damage</keyword>
<organism evidence="8 9">
    <name type="scientific">Trapa natans</name>
    <name type="common">Water chestnut</name>
    <dbReference type="NCBI Taxonomy" id="22666"/>
    <lineage>
        <taxon>Eukaryota</taxon>
        <taxon>Viridiplantae</taxon>
        <taxon>Streptophyta</taxon>
        <taxon>Embryophyta</taxon>
        <taxon>Tracheophyta</taxon>
        <taxon>Spermatophyta</taxon>
        <taxon>Magnoliopsida</taxon>
        <taxon>eudicotyledons</taxon>
        <taxon>Gunneridae</taxon>
        <taxon>Pentapetalae</taxon>
        <taxon>rosids</taxon>
        <taxon>malvids</taxon>
        <taxon>Myrtales</taxon>
        <taxon>Lythraceae</taxon>
        <taxon>Trapa</taxon>
    </lineage>
</organism>
<evidence type="ECO:0000256" key="3">
    <source>
        <dbReference type="ARBA" id="ARBA00022763"/>
    </source>
</evidence>
<evidence type="ECO:0000256" key="4">
    <source>
        <dbReference type="ARBA" id="ARBA00023125"/>
    </source>
</evidence>
<keyword evidence="4" id="KW-0238">DNA-binding</keyword>
<keyword evidence="6" id="KW-0539">Nucleus</keyword>
<evidence type="ECO:0008006" key="10">
    <source>
        <dbReference type="Google" id="ProtNLM"/>
    </source>
</evidence>
<dbReference type="PANTHER" id="PTHR28680">
    <property type="entry name" value="CENTROMERE PROTEIN X"/>
    <property type="match status" value="1"/>
</dbReference>
<keyword evidence="9" id="KW-1185">Reference proteome</keyword>
<dbReference type="EMBL" id="JAXQNO010000004">
    <property type="protein sequence ID" value="KAK4799872.1"/>
    <property type="molecule type" value="Genomic_DNA"/>
</dbReference>
<keyword evidence="5" id="KW-0234">DNA repair</keyword>
<evidence type="ECO:0000256" key="7">
    <source>
        <dbReference type="SAM" id="MobiDB-lite"/>
    </source>
</evidence>
<accession>A0AAN7M7Z5</accession>
<dbReference type="GO" id="GO:0003677">
    <property type="term" value="F:DNA binding"/>
    <property type="evidence" value="ECO:0007669"/>
    <property type="project" value="UniProtKB-KW"/>
</dbReference>
<dbReference type="Proteomes" id="UP001346149">
    <property type="component" value="Unassembled WGS sequence"/>
</dbReference>
<evidence type="ECO:0000256" key="2">
    <source>
        <dbReference type="ARBA" id="ARBA00009359"/>
    </source>
</evidence>
<dbReference type="Gene3D" id="6.10.130.30">
    <property type="match status" value="1"/>
</dbReference>
<dbReference type="PANTHER" id="PTHR28680:SF1">
    <property type="entry name" value="CENTROMERE PROTEIN X"/>
    <property type="match status" value="1"/>
</dbReference>
<dbReference type="GO" id="GO:0006281">
    <property type="term" value="P:DNA repair"/>
    <property type="evidence" value="ECO:0007669"/>
    <property type="project" value="UniProtKB-KW"/>
</dbReference>
<comment type="subcellular location">
    <subcellularLocation>
        <location evidence="1">Nucleus</location>
    </subcellularLocation>
</comment>
<comment type="caution">
    <text evidence="8">The sequence shown here is derived from an EMBL/GenBank/DDBJ whole genome shotgun (WGS) entry which is preliminary data.</text>
</comment>
<dbReference type="AlphaFoldDB" id="A0AAN7M7Z5"/>
<gene>
    <name evidence="8" type="ORF">SAY86_025237</name>
</gene>
<evidence type="ECO:0000256" key="5">
    <source>
        <dbReference type="ARBA" id="ARBA00023204"/>
    </source>
</evidence>
<dbReference type="CDD" id="cd22921">
    <property type="entry name" value="HFD_CENP-X"/>
    <property type="match status" value="1"/>
</dbReference>
<name>A0AAN7M7Z5_TRANT</name>
<dbReference type="GO" id="GO:0071821">
    <property type="term" value="C:FANCM-MHF complex"/>
    <property type="evidence" value="ECO:0007669"/>
    <property type="project" value="TreeGrafter"/>
</dbReference>
<proteinExistence type="inferred from homology"/>
<evidence type="ECO:0000313" key="9">
    <source>
        <dbReference type="Proteomes" id="UP001346149"/>
    </source>
</evidence>
<dbReference type="GO" id="GO:0000712">
    <property type="term" value="P:resolution of meiotic recombination intermediates"/>
    <property type="evidence" value="ECO:0007669"/>
    <property type="project" value="TreeGrafter"/>
</dbReference>
<sequence length="108" mass="12218">MEDERTFDSVAAGPSKKNRSTSANTNALKLSCELLRLFVIEAIQRATTIADAEGSTRIEATHLERILPQFLLDFSGSPELEISERKKHMNKKFILNCYFTFSLTRFCG</sequence>
<feature type="region of interest" description="Disordered" evidence="7">
    <location>
        <begin position="1"/>
        <end position="23"/>
    </location>
</feature>
<evidence type="ECO:0000313" key="8">
    <source>
        <dbReference type="EMBL" id="KAK4799872.1"/>
    </source>
</evidence>
<dbReference type="GO" id="GO:0051382">
    <property type="term" value="P:kinetochore assembly"/>
    <property type="evidence" value="ECO:0007669"/>
    <property type="project" value="InterPro"/>
</dbReference>
<dbReference type="InterPro" id="IPR018552">
    <property type="entry name" value="CENP-X"/>
</dbReference>
<evidence type="ECO:0000256" key="1">
    <source>
        <dbReference type="ARBA" id="ARBA00004123"/>
    </source>
</evidence>
<evidence type="ECO:0000256" key="6">
    <source>
        <dbReference type="ARBA" id="ARBA00023242"/>
    </source>
</evidence>
<dbReference type="GO" id="GO:0031297">
    <property type="term" value="P:replication fork processing"/>
    <property type="evidence" value="ECO:0007669"/>
    <property type="project" value="TreeGrafter"/>
</dbReference>
<dbReference type="Pfam" id="PF09415">
    <property type="entry name" value="CENP-X"/>
    <property type="match status" value="1"/>
</dbReference>
<comment type="similarity">
    <text evidence="2">Belongs to the CENP-X/MHF2 family.</text>
</comment>
<reference evidence="8 9" key="1">
    <citation type="journal article" date="2023" name="Hortic Res">
        <title>Pangenome of water caltrop reveals structural variations and asymmetric subgenome divergence after allopolyploidization.</title>
        <authorList>
            <person name="Zhang X."/>
            <person name="Chen Y."/>
            <person name="Wang L."/>
            <person name="Yuan Y."/>
            <person name="Fang M."/>
            <person name="Shi L."/>
            <person name="Lu R."/>
            <person name="Comes H.P."/>
            <person name="Ma Y."/>
            <person name="Chen Y."/>
            <person name="Huang G."/>
            <person name="Zhou Y."/>
            <person name="Zheng Z."/>
            <person name="Qiu Y."/>
        </authorList>
    </citation>
    <scope>NUCLEOTIDE SEQUENCE [LARGE SCALE GENOMIC DNA]</scope>
    <source>
        <strain evidence="8">F231</strain>
    </source>
</reference>
<protein>
    <recommendedName>
        <fullName evidence="10">Centromere protein X</fullName>
    </recommendedName>
</protein>